<keyword evidence="2" id="KW-1185">Reference proteome</keyword>
<reference evidence="1 2" key="2">
    <citation type="journal article" date="2013" name="Plant Cell Physiol.">
        <title>Rice Annotation Project Database (RAP-DB): an integrative and interactive database for rice genomics.</title>
        <authorList>
            <person name="Sakai H."/>
            <person name="Lee S.S."/>
            <person name="Tanaka T."/>
            <person name="Numa H."/>
            <person name="Kim J."/>
            <person name="Kawahara Y."/>
            <person name="Wakimoto H."/>
            <person name="Yang C.C."/>
            <person name="Iwamoto M."/>
            <person name="Abe T."/>
            <person name="Yamada Y."/>
            <person name="Muto A."/>
            <person name="Inokuchi H."/>
            <person name="Ikemura T."/>
            <person name="Matsumoto T."/>
            <person name="Sasaki T."/>
            <person name="Itoh T."/>
        </authorList>
    </citation>
    <scope>NUCLEOTIDE SEQUENCE [LARGE SCALE GENOMIC DNA]</scope>
    <source>
        <strain evidence="2">cv. Nipponbare</strain>
    </source>
</reference>
<reference evidence="2" key="1">
    <citation type="journal article" date="2005" name="Nature">
        <title>The map-based sequence of the rice genome.</title>
        <authorList>
            <consortium name="International rice genome sequencing project (IRGSP)"/>
            <person name="Matsumoto T."/>
            <person name="Wu J."/>
            <person name="Kanamori H."/>
            <person name="Katayose Y."/>
            <person name="Fujisawa M."/>
            <person name="Namiki N."/>
            <person name="Mizuno H."/>
            <person name="Yamamoto K."/>
            <person name="Antonio B.A."/>
            <person name="Baba T."/>
            <person name="Sakata K."/>
            <person name="Nagamura Y."/>
            <person name="Aoki H."/>
            <person name="Arikawa K."/>
            <person name="Arita K."/>
            <person name="Bito T."/>
            <person name="Chiden Y."/>
            <person name="Fujitsuka N."/>
            <person name="Fukunaka R."/>
            <person name="Hamada M."/>
            <person name="Harada C."/>
            <person name="Hayashi A."/>
            <person name="Hijishita S."/>
            <person name="Honda M."/>
            <person name="Hosokawa S."/>
            <person name="Ichikawa Y."/>
            <person name="Idonuma A."/>
            <person name="Iijima M."/>
            <person name="Ikeda M."/>
            <person name="Ikeno M."/>
            <person name="Ito K."/>
            <person name="Ito S."/>
            <person name="Ito T."/>
            <person name="Ito Y."/>
            <person name="Ito Y."/>
            <person name="Iwabuchi A."/>
            <person name="Kamiya K."/>
            <person name="Karasawa W."/>
            <person name="Kurita K."/>
            <person name="Katagiri S."/>
            <person name="Kikuta A."/>
            <person name="Kobayashi H."/>
            <person name="Kobayashi N."/>
            <person name="Machita K."/>
            <person name="Maehara T."/>
            <person name="Masukawa M."/>
            <person name="Mizubayashi T."/>
            <person name="Mukai Y."/>
            <person name="Nagasaki H."/>
            <person name="Nagata Y."/>
            <person name="Naito S."/>
            <person name="Nakashima M."/>
            <person name="Nakama Y."/>
            <person name="Nakamichi Y."/>
            <person name="Nakamura M."/>
            <person name="Meguro A."/>
            <person name="Negishi M."/>
            <person name="Ohta I."/>
            <person name="Ohta T."/>
            <person name="Okamoto M."/>
            <person name="Ono N."/>
            <person name="Saji S."/>
            <person name="Sakaguchi M."/>
            <person name="Sakai K."/>
            <person name="Shibata M."/>
            <person name="Shimokawa T."/>
            <person name="Song J."/>
            <person name="Takazaki Y."/>
            <person name="Terasawa K."/>
            <person name="Tsugane M."/>
            <person name="Tsuji K."/>
            <person name="Ueda S."/>
            <person name="Waki K."/>
            <person name="Yamagata H."/>
            <person name="Yamamoto M."/>
            <person name="Yamamoto S."/>
            <person name="Yamane H."/>
            <person name="Yoshiki S."/>
            <person name="Yoshihara R."/>
            <person name="Yukawa K."/>
            <person name="Zhong H."/>
            <person name="Yano M."/>
            <person name="Yuan Q."/>
            <person name="Ouyang S."/>
            <person name="Liu J."/>
            <person name="Jones K.M."/>
            <person name="Gansberger K."/>
            <person name="Moffat K."/>
            <person name="Hill J."/>
            <person name="Bera J."/>
            <person name="Fadrosh D."/>
            <person name="Jin S."/>
            <person name="Johri S."/>
            <person name="Kim M."/>
            <person name="Overton L."/>
            <person name="Reardon M."/>
            <person name="Tsitrin T."/>
            <person name="Vuong H."/>
            <person name="Weaver B."/>
            <person name="Ciecko A."/>
            <person name="Tallon L."/>
            <person name="Jackson J."/>
            <person name="Pai G."/>
            <person name="Aken S.V."/>
            <person name="Utterback T."/>
            <person name="Reidmuller S."/>
            <person name="Feldblyum T."/>
            <person name="Hsiao J."/>
            <person name="Zismann V."/>
            <person name="Iobst S."/>
            <person name="de Vazeille A.R."/>
            <person name="Buell C.R."/>
            <person name="Ying K."/>
            <person name="Li Y."/>
            <person name="Lu T."/>
            <person name="Huang Y."/>
            <person name="Zhao Q."/>
            <person name="Feng Q."/>
            <person name="Zhang L."/>
            <person name="Zhu J."/>
            <person name="Weng Q."/>
            <person name="Mu J."/>
            <person name="Lu Y."/>
            <person name="Fan D."/>
            <person name="Liu Y."/>
            <person name="Guan J."/>
            <person name="Zhang Y."/>
            <person name="Yu S."/>
            <person name="Liu X."/>
            <person name="Zhang Y."/>
            <person name="Hong G."/>
            <person name="Han B."/>
            <person name="Choisne N."/>
            <person name="Demange N."/>
            <person name="Orjeda G."/>
            <person name="Samain S."/>
            <person name="Cattolico L."/>
            <person name="Pelletier E."/>
            <person name="Couloux A."/>
            <person name="Segurens B."/>
            <person name="Wincker P."/>
            <person name="D'Hont A."/>
            <person name="Scarpelli C."/>
            <person name="Weissenbach J."/>
            <person name="Salanoubat M."/>
            <person name="Quetier F."/>
            <person name="Yu Y."/>
            <person name="Kim H.R."/>
            <person name="Rambo T."/>
            <person name="Currie J."/>
            <person name="Collura K."/>
            <person name="Luo M."/>
            <person name="Yang T."/>
            <person name="Ammiraju J.S.S."/>
            <person name="Engler F."/>
            <person name="Soderlund C."/>
            <person name="Wing R.A."/>
            <person name="Palmer L.E."/>
            <person name="de la Bastide M."/>
            <person name="Spiegel L."/>
            <person name="Nascimento L."/>
            <person name="Zutavern T."/>
            <person name="O'Shaughnessy A."/>
            <person name="Dike S."/>
            <person name="Dedhia N."/>
            <person name="Preston R."/>
            <person name="Balija V."/>
            <person name="McCombie W.R."/>
            <person name="Chow T."/>
            <person name="Chen H."/>
            <person name="Chung M."/>
            <person name="Chen C."/>
            <person name="Shaw J."/>
            <person name="Wu H."/>
            <person name="Hsiao K."/>
            <person name="Chao Y."/>
            <person name="Chu M."/>
            <person name="Cheng C."/>
            <person name="Hour A."/>
            <person name="Lee P."/>
            <person name="Lin S."/>
            <person name="Lin Y."/>
            <person name="Liou J."/>
            <person name="Liu S."/>
            <person name="Hsing Y."/>
            <person name="Raghuvanshi S."/>
            <person name="Mohanty A."/>
            <person name="Bharti A.K."/>
            <person name="Gaur A."/>
            <person name="Gupta V."/>
            <person name="Kumar D."/>
            <person name="Ravi V."/>
            <person name="Vij S."/>
            <person name="Kapur A."/>
            <person name="Khurana P."/>
            <person name="Khurana P."/>
            <person name="Khurana J.P."/>
            <person name="Tyagi A.K."/>
            <person name="Gaikwad K."/>
            <person name="Singh A."/>
            <person name="Dalal V."/>
            <person name="Srivastava S."/>
            <person name="Dixit A."/>
            <person name="Pal A.K."/>
            <person name="Ghazi I.A."/>
            <person name="Yadav M."/>
            <person name="Pandit A."/>
            <person name="Bhargava A."/>
            <person name="Sureshbabu K."/>
            <person name="Batra K."/>
            <person name="Sharma T.R."/>
            <person name="Mohapatra T."/>
            <person name="Singh N.K."/>
            <person name="Messing J."/>
            <person name="Nelson A.B."/>
            <person name="Fuks G."/>
            <person name="Kavchok S."/>
            <person name="Keizer G."/>
            <person name="Linton E."/>
            <person name="Llaca V."/>
            <person name="Song R."/>
            <person name="Tanyolac B."/>
            <person name="Young S."/>
            <person name="Ho-Il K."/>
            <person name="Hahn J.H."/>
            <person name="Sangsakoo G."/>
            <person name="Vanavichit A."/>
            <person name="de Mattos Luiz.A.T."/>
            <person name="Zimmer P.D."/>
            <person name="Malone G."/>
            <person name="Dellagostin O."/>
            <person name="de Oliveira A.C."/>
            <person name="Bevan M."/>
            <person name="Bancroft I."/>
            <person name="Minx P."/>
            <person name="Cordum H."/>
            <person name="Wilson R."/>
            <person name="Cheng Z."/>
            <person name="Jin W."/>
            <person name="Jiang J."/>
            <person name="Leong S.A."/>
            <person name="Iwama H."/>
            <person name="Gojobori T."/>
            <person name="Itoh T."/>
            <person name="Niimura Y."/>
            <person name="Fujii Y."/>
            <person name="Habara T."/>
            <person name="Sakai H."/>
            <person name="Sato Y."/>
            <person name="Wilson G."/>
            <person name="Kumar K."/>
            <person name="McCouch S."/>
            <person name="Juretic N."/>
            <person name="Hoen D."/>
            <person name="Wright S."/>
            <person name="Bruskiewich R."/>
            <person name="Bureau T."/>
            <person name="Miyao A."/>
            <person name="Hirochika H."/>
            <person name="Nishikawa T."/>
            <person name="Kadowaki K."/>
            <person name="Sugiura M."/>
            <person name="Burr B."/>
            <person name="Sasaki T."/>
        </authorList>
    </citation>
    <scope>NUCLEOTIDE SEQUENCE [LARGE SCALE GENOMIC DNA]</scope>
    <source>
        <strain evidence="2">cv. Nipponbare</strain>
    </source>
</reference>
<evidence type="ECO:0000313" key="1">
    <source>
        <dbReference type="EMBL" id="BAS76683.1"/>
    </source>
</evidence>
<protein>
    <submittedName>
        <fullName evidence="1">Os02g0118850 protein</fullName>
    </submittedName>
</protein>
<dbReference type="PaxDb" id="39947-A0A0P0VE48"/>
<gene>
    <name evidence="1" type="ordered locus">Os02g0118850</name>
    <name evidence="1" type="ORF">OSNPB_020118850</name>
</gene>
<name>A0A0P0VE48_ORYSJ</name>
<dbReference type="Proteomes" id="UP000059680">
    <property type="component" value="Chromosome 2"/>
</dbReference>
<organism evidence="1 2">
    <name type="scientific">Oryza sativa subsp. japonica</name>
    <name type="common">Rice</name>
    <dbReference type="NCBI Taxonomy" id="39947"/>
    <lineage>
        <taxon>Eukaryota</taxon>
        <taxon>Viridiplantae</taxon>
        <taxon>Streptophyta</taxon>
        <taxon>Embryophyta</taxon>
        <taxon>Tracheophyta</taxon>
        <taxon>Spermatophyta</taxon>
        <taxon>Magnoliopsida</taxon>
        <taxon>Liliopsida</taxon>
        <taxon>Poales</taxon>
        <taxon>Poaceae</taxon>
        <taxon>BOP clade</taxon>
        <taxon>Oryzoideae</taxon>
        <taxon>Oryzeae</taxon>
        <taxon>Oryzinae</taxon>
        <taxon>Oryza</taxon>
        <taxon>Oryza sativa</taxon>
    </lineage>
</organism>
<sequence>MGSSSLNRDQNTRDCRDVRCLHSDVVRTEAPSVHRTSSRDQIPEAPSCCDTSCRHGVTPGESRVVKRLRFLMDCKPSIEASDLQS</sequence>
<reference evidence="1 2" key="3">
    <citation type="journal article" date="2013" name="Rice">
        <title>Improvement of the Oryza sativa Nipponbare reference genome using next generation sequence and optical map data.</title>
        <authorList>
            <person name="Kawahara Y."/>
            <person name="de la Bastide M."/>
            <person name="Hamilton J.P."/>
            <person name="Kanamori H."/>
            <person name="McCombie W.R."/>
            <person name="Ouyang S."/>
            <person name="Schwartz D.C."/>
            <person name="Tanaka T."/>
            <person name="Wu J."/>
            <person name="Zhou S."/>
            <person name="Childs K.L."/>
            <person name="Davidson R.M."/>
            <person name="Lin H."/>
            <person name="Quesada-Ocampo L."/>
            <person name="Vaillancourt B."/>
            <person name="Sakai H."/>
            <person name="Lee S.S."/>
            <person name="Kim J."/>
            <person name="Numa H."/>
            <person name="Itoh T."/>
            <person name="Buell C.R."/>
            <person name="Matsumoto T."/>
        </authorList>
    </citation>
    <scope>NUCLEOTIDE SEQUENCE [LARGE SCALE GENOMIC DNA]</scope>
    <source>
        <strain evidence="2">cv. Nipponbare</strain>
    </source>
</reference>
<dbReference type="AlphaFoldDB" id="A0A0P0VE48"/>
<dbReference type="EMBL" id="AP014958">
    <property type="protein sequence ID" value="BAS76683.1"/>
    <property type="molecule type" value="Genomic_DNA"/>
</dbReference>
<evidence type="ECO:0000313" key="2">
    <source>
        <dbReference type="Proteomes" id="UP000059680"/>
    </source>
</evidence>
<dbReference type="eggNOG" id="ENOG502R5IU">
    <property type="taxonomic scope" value="Eukaryota"/>
</dbReference>
<dbReference type="InParanoid" id="A0A0P0VE48"/>
<proteinExistence type="predicted"/>
<accession>A0A0P0VE48</accession>
<dbReference type="Gramene" id="Os02t0118850-01">
    <property type="protein sequence ID" value="Os02t0118850-01"/>
    <property type="gene ID" value="Os02g0118850"/>
</dbReference>